<dbReference type="EMBL" id="AP017424">
    <property type="protein sequence ID" value="BAU87179.1"/>
    <property type="molecule type" value="Genomic_DNA"/>
</dbReference>
<evidence type="ECO:0008006" key="3">
    <source>
        <dbReference type="Google" id="ProtNLM"/>
    </source>
</evidence>
<evidence type="ECO:0000313" key="2">
    <source>
        <dbReference type="Proteomes" id="UP000217676"/>
    </source>
</evidence>
<gene>
    <name evidence="1" type="ORF">SLA_6310</name>
</gene>
<keyword evidence="2" id="KW-1185">Reference proteome</keyword>
<dbReference type="KEGG" id="slau:SLA_6310"/>
<sequence length="160" mass="18131">MTEEYGFGFFDGAWTVRNRRLVDCLDPDSGWDEFDGHTAGRLFRDGRAHVDDIVFPSRDFSGMTLRLYEPDTGEWTLNWSDSRTGRLDPPVRGRFGADGTGVFLGDDHYRGTPVRVRFRWSGIGPDTARWEQAFAPAGTEAWVVNWVVTPPPRERGGFSL</sequence>
<name>A0A160P5X4_STRLU</name>
<proteinExistence type="predicted"/>
<dbReference type="AlphaFoldDB" id="A0A160P5X4"/>
<reference evidence="1 2" key="1">
    <citation type="journal article" date="2016" name="Genome Announc.">
        <title>Complete Genome Sequence of Thiostrepton-Producing Streptomyces laurentii ATCC 31255.</title>
        <authorList>
            <person name="Doi K."/>
            <person name="Fujino Y."/>
            <person name="Nagayoshi Y."/>
            <person name="Ohshima T."/>
            <person name="Ogata S."/>
        </authorList>
    </citation>
    <scope>NUCLEOTIDE SEQUENCE [LARGE SCALE GENOMIC DNA]</scope>
    <source>
        <strain evidence="1 2">ATCC 31255</strain>
    </source>
</reference>
<dbReference type="Proteomes" id="UP000217676">
    <property type="component" value="Chromosome"/>
</dbReference>
<protein>
    <recommendedName>
        <fullName evidence="3">DUF1579 domain-containing protein</fullName>
    </recommendedName>
</protein>
<evidence type="ECO:0000313" key="1">
    <source>
        <dbReference type="EMBL" id="BAU87179.1"/>
    </source>
</evidence>
<organism evidence="1 2">
    <name type="scientific">Streptomyces laurentii</name>
    <dbReference type="NCBI Taxonomy" id="39478"/>
    <lineage>
        <taxon>Bacteria</taxon>
        <taxon>Bacillati</taxon>
        <taxon>Actinomycetota</taxon>
        <taxon>Actinomycetes</taxon>
        <taxon>Kitasatosporales</taxon>
        <taxon>Streptomycetaceae</taxon>
        <taxon>Streptomyces</taxon>
    </lineage>
</organism>
<accession>A0A160P5X4</accession>